<comment type="caution">
    <text evidence="2">The sequence shown here is derived from an EMBL/GenBank/DDBJ whole genome shotgun (WGS) entry which is preliminary data.</text>
</comment>
<feature type="compositionally biased region" description="Polar residues" evidence="1">
    <location>
        <begin position="64"/>
        <end position="74"/>
    </location>
</feature>
<accession>A0A426ZZ05</accession>
<evidence type="ECO:0000313" key="2">
    <source>
        <dbReference type="EMBL" id="RRT69227.1"/>
    </source>
</evidence>
<sequence>MRRPRTIAPSADSCNMAGLKRRRIELQEGRSYLPVDSGASVTSRRSDRHKLVDDTLQIDDDRSPSSAGSCSPCNSKHFRPPLIVVNQCGES</sequence>
<gene>
    <name evidence="2" type="ORF">B296_00035336</name>
</gene>
<evidence type="ECO:0000256" key="1">
    <source>
        <dbReference type="SAM" id="MobiDB-lite"/>
    </source>
</evidence>
<organism evidence="2 3">
    <name type="scientific">Ensete ventricosum</name>
    <name type="common">Abyssinian banana</name>
    <name type="synonym">Musa ensete</name>
    <dbReference type="NCBI Taxonomy" id="4639"/>
    <lineage>
        <taxon>Eukaryota</taxon>
        <taxon>Viridiplantae</taxon>
        <taxon>Streptophyta</taxon>
        <taxon>Embryophyta</taxon>
        <taxon>Tracheophyta</taxon>
        <taxon>Spermatophyta</taxon>
        <taxon>Magnoliopsida</taxon>
        <taxon>Liliopsida</taxon>
        <taxon>Zingiberales</taxon>
        <taxon>Musaceae</taxon>
        <taxon>Ensete</taxon>
    </lineage>
</organism>
<evidence type="ECO:0000313" key="3">
    <source>
        <dbReference type="Proteomes" id="UP000287651"/>
    </source>
</evidence>
<dbReference type="AlphaFoldDB" id="A0A426ZZ05"/>
<dbReference type="Proteomes" id="UP000287651">
    <property type="component" value="Unassembled WGS sequence"/>
</dbReference>
<protein>
    <submittedName>
        <fullName evidence="2">Uncharacterized protein</fullName>
    </submittedName>
</protein>
<proteinExistence type="predicted"/>
<reference evidence="2 3" key="1">
    <citation type="journal article" date="2014" name="Agronomy (Basel)">
        <title>A Draft Genome Sequence for Ensete ventricosum, the Drought-Tolerant Tree Against Hunger.</title>
        <authorList>
            <person name="Harrison J."/>
            <person name="Moore K.A."/>
            <person name="Paszkiewicz K."/>
            <person name="Jones T."/>
            <person name="Grant M."/>
            <person name="Ambacheew D."/>
            <person name="Muzemil S."/>
            <person name="Studholme D.J."/>
        </authorList>
    </citation>
    <scope>NUCLEOTIDE SEQUENCE [LARGE SCALE GENOMIC DNA]</scope>
</reference>
<feature type="compositionally biased region" description="Basic and acidic residues" evidence="1">
    <location>
        <begin position="49"/>
        <end position="63"/>
    </location>
</feature>
<dbReference type="EMBL" id="AMZH03004411">
    <property type="protein sequence ID" value="RRT69227.1"/>
    <property type="molecule type" value="Genomic_DNA"/>
</dbReference>
<name>A0A426ZZ05_ENSVE</name>
<feature type="region of interest" description="Disordered" evidence="1">
    <location>
        <begin position="35"/>
        <end position="79"/>
    </location>
</feature>